<gene>
    <name evidence="1" type="ORF">AMECASPLE_037865</name>
</gene>
<organism evidence="1 2">
    <name type="scientific">Ameca splendens</name>
    <dbReference type="NCBI Taxonomy" id="208324"/>
    <lineage>
        <taxon>Eukaryota</taxon>
        <taxon>Metazoa</taxon>
        <taxon>Chordata</taxon>
        <taxon>Craniata</taxon>
        <taxon>Vertebrata</taxon>
        <taxon>Euteleostomi</taxon>
        <taxon>Actinopterygii</taxon>
        <taxon>Neopterygii</taxon>
        <taxon>Teleostei</taxon>
        <taxon>Neoteleostei</taxon>
        <taxon>Acanthomorphata</taxon>
        <taxon>Ovalentaria</taxon>
        <taxon>Atherinomorphae</taxon>
        <taxon>Cyprinodontiformes</taxon>
        <taxon>Goodeidae</taxon>
        <taxon>Ameca</taxon>
    </lineage>
</organism>
<dbReference type="EMBL" id="JAHRIP010025446">
    <property type="protein sequence ID" value="MEQ2289891.1"/>
    <property type="molecule type" value="Genomic_DNA"/>
</dbReference>
<keyword evidence="2" id="KW-1185">Reference proteome</keyword>
<sequence>MWVKSVRNIMTKVVITHTKKAHACSALVTSVPCFRCRRSTDTMKAQTTCFGEVVPHFCNCALIIDRLLYPLSSASLLLVGLWKIFSP</sequence>
<evidence type="ECO:0000313" key="1">
    <source>
        <dbReference type="EMBL" id="MEQ2289891.1"/>
    </source>
</evidence>
<evidence type="ECO:0008006" key="3">
    <source>
        <dbReference type="Google" id="ProtNLM"/>
    </source>
</evidence>
<reference evidence="1 2" key="1">
    <citation type="submission" date="2021-06" db="EMBL/GenBank/DDBJ databases">
        <authorList>
            <person name="Palmer J.M."/>
        </authorList>
    </citation>
    <scope>NUCLEOTIDE SEQUENCE [LARGE SCALE GENOMIC DNA]</scope>
    <source>
        <strain evidence="1 2">AS_MEX2019</strain>
        <tissue evidence="1">Muscle</tissue>
    </source>
</reference>
<comment type="caution">
    <text evidence="1">The sequence shown here is derived from an EMBL/GenBank/DDBJ whole genome shotgun (WGS) entry which is preliminary data.</text>
</comment>
<protein>
    <recommendedName>
        <fullName evidence="3">Secreted protein</fullName>
    </recommendedName>
</protein>
<accession>A0ABV0Y8P6</accession>
<proteinExistence type="predicted"/>
<evidence type="ECO:0000313" key="2">
    <source>
        <dbReference type="Proteomes" id="UP001469553"/>
    </source>
</evidence>
<name>A0ABV0Y8P6_9TELE</name>
<dbReference type="Proteomes" id="UP001469553">
    <property type="component" value="Unassembled WGS sequence"/>
</dbReference>